<comment type="subcellular location">
    <subcellularLocation>
        <location evidence="1">Membrane</location>
        <topology evidence="1">Multi-pass membrane protein</topology>
    </subcellularLocation>
</comment>
<organism evidence="7 8">
    <name type="scientific">Gellertiella hungarica</name>
    <dbReference type="NCBI Taxonomy" id="1572859"/>
    <lineage>
        <taxon>Bacteria</taxon>
        <taxon>Pseudomonadati</taxon>
        <taxon>Pseudomonadota</taxon>
        <taxon>Alphaproteobacteria</taxon>
        <taxon>Hyphomicrobiales</taxon>
        <taxon>Rhizobiaceae</taxon>
        <taxon>Gellertiella</taxon>
    </lineage>
</organism>
<reference evidence="7 8" key="1">
    <citation type="submission" date="2020-08" db="EMBL/GenBank/DDBJ databases">
        <title>Genomic Encyclopedia of Type Strains, Phase IV (KMG-IV): sequencing the most valuable type-strain genomes for metagenomic binning, comparative biology and taxonomic classification.</title>
        <authorList>
            <person name="Goeker M."/>
        </authorList>
    </citation>
    <scope>NUCLEOTIDE SEQUENCE [LARGE SCALE GENOMIC DNA]</scope>
    <source>
        <strain evidence="7 8">DSM 29853</strain>
    </source>
</reference>
<evidence type="ECO:0000256" key="1">
    <source>
        <dbReference type="ARBA" id="ARBA00004141"/>
    </source>
</evidence>
<feature type="transmembrane region" description="Helical" evidence="6">
    <location>
        <begin position="191"/>
        <end position="212"/>
    </location>
</feature>
<dbReference type="InterPro" id="IPR012506">
    <property type="entry name" value="TMEM86B-like"/>
</dbReference>
<evidence type="ECO:0000256" key="2">
    <source>
        <dbReference type="ARBA" id="ARBA00007375"/>
    </source>
</evidence>
<dbReference type="RefSeq" id="WP_183366444.1">
    <property type="nucleotide sequence ID" value="NZ_JACIEZ010000004.1"/>
</dbReference>
<gene>
    <name evidence="7" type="ORF">GGR23_002334</name>
</gene>
<feature type="transmembrane region" description="Helical" evidence="6">
    <location>
        <begin position="141"/>
        <end position="171"/>
    </location>
</feature>
<feature type="transmembrane region" description="Helical" evidence="6">
    <location>
        <begin position="108"/>
        <end position="129"/>
    </location>
</feature>
<dbReference type="PANTHER" id="PTHR31885:SF6">
    <property type="entry name" value="GH04784P"/>
    <property type="match status" value="1"/>
</dbReference>
<keyword evidence="3 6" id="KW-0812">Transmembrane</keyword>
<comment type="caution">
    <text evidence="7">The sequence shown here is derived from an EMBL/GenBank/DDBJ whole genome shotgun (WGS) entry which is preliminary data.</text>
</comment>
<evidence type="ECO:0000256" key="3">
    <source>
        <dbReference type="ARBA" id="ARBA00022692"/>
    </source>
</evidence>
<dbReference type="PANTHER" id="PTHR31885">
    <property type="entry name" value="GH04784P"/>
    <property type="match status" value="1"/>
</dbReference>
<evidence type="ECO:0000313" key="7">
    <source>
        <dbReference type="EMBL" id="MBB4065133.1"/>
    </source>
</evidence>
<evidence type="ECO:0000256" key="5">
    <source>
        <dbReference type="ARBA" id="ARBA00023136"/>
    </source>
</evidence>
<dbReference type="AlphaFoldDB" id="A0A7W6J759"/>
<keyword evidence="5 6" id="KW-0472">Membrane</keyword>
<feature type="transmembrane region" description="Helical" evidence="6">
    <location>
        <begin position="38"/>
        <end position="66"/>
    </location>
</feature>
<dbReference type="EMBL" id="JACIEZ010000004">
    <property type="protein sequence ID" value="MBB4065133.1"/>
    <property type="molecule type" value="Genomic_DNA"/>
</dbReference>
<dbReference type="Proteomes" id="UP000528286">
    <property type="component" value="Unassembled WGS sequence"/>
</dbReference>
<comment type="similarity">
    <text evidence="2">Belongs to the TMEM86 family.</text>
</comment>
<name>A0A7W6J759_9HYPH</name>
<feature type="transmembrane region" description="Helical" evidence="6">
    <location>
        <begin position="78"/>
        <end position="96"/>
    </location>
</feature>
<dbReference type="Pfam" id="PF07947">
    <property type="entry name" value="YhhN"/>
    <property type="match status" value="1"/>
</dbReference>
<protein>
    <submittedName>
        <fullName evidence="7">Putative membrane protein YhhN</fullName>
    </submittedName>
</protein>
<evidence type="ECO:0000256" key="6">
    <source>
        <dbReference type="SAM" id="Phobius"/>
    </source>
</evidence>
<evidence type="ECO:0000313" key="8">
    <source>
        <dbReference type="Proteomes" id="UP000528286"/>
    </source>
</evidence>
<keyword evidence="8" id="KW-1185">Reference proteome</keyword>
<evidence type="ECO:0000256" key="4">
    <source>
        <dbReference type="ARBA" id="ARBA00022989"/>
    </source>
</evidence>
<dbReference type="GO" id="GO:0016020">
    <property type="term" value="C:membrane"/>
    <property type="evidence" value="ECO:0007669"/>
    <property type="project" value="UniProtKB-SubCell"/>
</dbReference>
<proteinExistence type="inferred from homology"/>
<accession>A0A7W6J759</accession>
<keyword evidence="4 6" id="KW-1133">Transmembrane helix</keyword>
<sequence>MLSDPLAAGLLLASLGLAALYGIIGRRGPWQVRLPVKAGSVLLLAALSALNETGSLVVAALAFSALGDAALVFRTRGPFLAGLAAFLVAHLLYGWELWSGWDRALPQVWQWGAGLTVLLVVLGMLAAVWNGARGMRVPAVAYGIAILSMALAAILSGNGGILVGAVLFVASDAVLSLETFRIPEDSYLRRYTAPIIWWTYYGAQLLLSLAFARA</sequence>
<dbReference type="GO" id="GO:0016787">
    <property type="term" value="F:hydrolase activity"/>
    <property type="evidence" value="ECO:0007669"/>
    <property type="project" value="TreeGrafter"/>
</dbReference>